<dbReference type="InterPro" id="IPR041614">
    <property type="entry name" value="DprA_WH"/>
</dbReference>
<evidence type="ECO:0000256" key="1">
    <source>
        <dbReference type="ARBA" id="ARBA00006525"/>
    </source>
</evidence>
<dbReference type="PANTHER" id="PTHR43022">
    <property type="entry name" value="PROTEIN SMF"/>
    <property type="match status" value="1"/>
</dbReference>
<dbReference type="InterPro" id="IPR003488">
    <property type="entry name" value="DprA"/>
</dbReference>
<proteinExistence type="inferred from homology"/>
<dbReference type="Proteomes" id="UP000199040">
    <property type="component" value="Unassembled WGS sequence"/>
</dbReference>
<gene>
    <name evidence="4" type="ORF">SAMN04487959_102205</name>
</gene>
<dbReference type="STRING" id="442341.SAMN04487959_102205"/>
<protein>
    <submittedName>
        <fullName evidence="4">DNA processing protein</fullName>
    </submittedName>
</protein>
<dbReference type="Pfam" id="PF02481">
    <property type="entry name" value="DNA_processg_A"/>
    <property type="match status" value="1"/>
</dbReference>
<organism evidence="4 5">
    <name type="scientific">Modicisalibacter xianhensis</name>
    <dbReference type="NCBI Taxonomy" id="442341"/>
    <lineage>
        <taxon>Bacteria</taxon>
        <taxon>Pseudomonadati</taxon>
        <taxon>Pseudomonadota</taxon>
        <taxon>Gammaproteobacteria</taxon>
        <taxon>Oceanospirillales</taxon>
        <taxon>Halomonadaceae</taxon>
        <taxon>Modicisalibacter</taxon>
    </lineage>
</organism>
<keyword evidence="5" id="KW-1185">Reference proteome</keyword>
<feature type="domain" description="Smf/DprA SLOG" evidence="2">
    <location>
        <begin position="79"/>
        <end position="288"/>
    </location>
</feature>
<reference evidence="4 5" key="1">
    <citation type="submission" date="2016-10" db="EMBL/GenBank/DDBJ databases">
        <authorList>
            <person name="de Groot N.N."/>
        </authorList>
    </citation>
    <scope>NUCLEOTIDE SEQUENCE [LARGE SCALE GENOMIC DNA]</scope>
    <source>
        <strain evidence="4 5">CGMCC 1.6848</strain>
    </source>
</reference>
<dbReference type="AlphaFoldDB" id="A0A1I2YWW0"/>
<comment type="similarity">
    <text evidence="1">Belongs to the DprA/Smf family.</text>
</comment>
<dbReference type="Pfam" id="PF17782">
    <property type="entry name" value="WHD_DprA"/>
    <property type="match status" value="1"/>
</dbReference>
<dbReference type="NCBIfam" id="TIGR00732">
    <property type="entry name" value="dprA"/>
    <property type="match status" value="1"/>
</dbReference>
<dbReference type="SUPFAM" id="SSF102405">
    <property type="entry name" value="MCP/YpsA-like"/>
    <property type="match status" value="1"/>
</dbReference>
<feature type="domain" description="DprA winged helix" evidence="3">
    <location>
        <begin position="307"/>
        <end position="361"/>
    </location>
</feature>
<name>A0A1I2YWW0_9GAMM</name>
<dbReference type="EMBL" id="FOPY01000002">
    <property type="protein sequence ID" value="SFH29905.1"/>
    <property type="molecule type" value="Genomic_DNA"/>
</dbReference>
<dbReference type="GO" id="GO:0009294">
    <property type="term" value="P:DNA-mediated transformation"/>
    <property type="evidence" value="ECO:0007669"/>
    <property type="project" value="InterPro"/>
</dbReference>
<dbReference type="PANTHER" id="PTHR43022:SF1">
    <property type="entry name" value="PROTEIN SMF"/>
    <property type="match status" value="1"/>
</dbReference>
<dbReference type="InterPro" id="IPR036388">
    <property type="entry name" value="WH-like_DNA-bd_sf"/>
</dbReference>
<accession>A0A1I2YWW0</accession>
<dbReference type="Gene3D" id="3.40.50.450">
    <property type="match status" value="1"/>
</dbReference>
<evidence type="ECO:0000313" key="5">
    <source>
        <dbReference type="Proteomes" id="UP000199040"/>
    </source>
</evidence>
<evidence type="ECO:0000259" key="3">
    <source>
        <dbReference type="Pfam" id="PF17782"/>
    </source>
</evidence>
<dbReference type="Gene3D" id="1.10.10.10">
    <property type="entry name" value="Winged helix-like DNA-binding domain superfamily/Winged helix DNA-binding domain"/>
    <property type="match status" value="1"/>
</dbReference>
<evidence type="ECO:0000313" key="4">
    <source>
        <dbReference type="EMBL" id="SFH29905.1"/>
    </source>
</evidence>
<evidence type="ECO:0000259" key="2">
    <source>
        <dbReference type="Pfam" id="PF02481"/>
    </source>
</evidence>
<dbReference type="InterPro" id="IPR057666">
    <property type="entry name" value="DrpA_SLOG"/>
</dbReference>
<sequence>MAMTAKEWLVLSRLPGLGARRITSLKARQPEWPDGWLALLPGPARDALRLWLEHPSRSPLQAEIERALGWASRDAAHHLLTPSHPAWPALLDELPDPPPLLWAQGSLEALDVPGLAIVGTRRPTREGLGNTARFAGDLARAGLAVISGMALGVDGQAHHAALEAGGTSIGVLGCGIDVVYPARHTGLYRQMLERGGLLVSEHAPGVRANPAFFPRRNRIITGMSLGVLVVEAAEKSGSLISARLAMEQNRDVFTLPGSINNPQARGCLTLLRQGAALVTSVEDILAELTHWSLPALATSPPGGAAVSQAKSAPEDPLLALLSDAPTPLDLLIDLSGQGFGHCQQRLLELELEGRVTQAPGGWVRLPG</sequence>